<sequence>MVEIRRGSSGDAARERLPWLEPVEDEDDAYAAEGAGYGGLILAAILVLVAIALLTAGILWYRGQRGVAGGNGQIIKAEPGPYKVRPPNPGGMTPDANGEVTYGTSAGQDIDSPIDLNALPEQPMVGPAQTRPAPPPQPGTPGQPQQAAPPAT</sequence>
<evidence type="ECO:0000256" key="2">
    <source>
        <dbReference type="SAM" id="Phobius"/>
    </source>
</evidence>
<evidence type="ECO:0000256" key="1">
    <source>
        <dbReference type="SAM" id="MobiDB-lite"/>
    </source>
</evidence>
<protein>
    <submittedName>
        <fullName evidence="3">SPOR domain-containing protein</fullName>
    </submittedName>
</protein>
<feature type="non-terminal residue" evidence="3">
    <location>
        <position position="152"/>
    </location>
</feature>
<feature type="compositionally biased region" description="Pro residues" evidence="1">
    <location>
        <begin position="132"/>
        <end position="141"/>
    </location>
</feature>
<keyword evidence="2" id="KW-1133">Transmembrane helix</keyword>
<comment type="caution">
    <text evidence="3">The sequence shown here is derived from an EMBL/GenBank/DDBJ whole genome shotgun (WGS) entry which is preliminary data.</text>
</comment>
<gene>
    <name evidence="3" type="ORF">Q4F19_03675</name>
</gene>
<feature type="transmembrane region" description="Helical" evidence="2">
    <location>
        <begin position="37"/>
        <end position="61"/>
    </location>
</feature>
<organism evidence="3 4">
    <name type="scientific">Sphingomonas natans</name>
    <dbReference type="NCBI Taxonomy" id="3063330"/>
    <lineage>
        <taxon>Bacteria</taxon>
        <taxon>Pseudomonadati</taxon>
        <taxon>Pseudomonadota</taxon>
        <taxon>Alphaproteobacteria</taxon>
        <taxon>Sphingomonadales</taxon>
        <taxon>Sphingomonadaceae</taxon>
        <taxon>Sphingomonas</taxon>
    </lineage>
</organism>
<name>A0ABT8Y6W3_9SPHN</name>
<keyword evidence="4" id="KW-1185">Reference proteome</keyword>
<dbReference type="Proteomes" id="UP001169764">
    <property type="component" value="Unassembled WGS sequence"/>
</dbReference>
<keyword evidence="2" id="KW-0812">Transmembrane</keyword>
<evidence type="ECO:0000313" key="4">
    <source>
        <dbReference type="Proteomes" id="UP001169764"/>
    </source>
</evidence>
<keyword evidence="2" id="KW-0472">Membrane</keyword>
<evidence type="ECO:0000313" key="3">
    <source>
        <dbReference type="EMBL" id="MDO6413474.1"/>
    </source>
</evidence>
<proteinExistence type="predicted"/>
<reference evidence="3" key="1">
    <citation type="submission" date="2023-07" db="EMBL/GenBank/DDBJ databases">
        <authorList>
            <person name="Kim M."/>
        </authorList>
    </citation>
    <scope>NUCLEOTIDE SEQUENCE</scope>
    <source>
        <strain evidence="3">BIUV-7</strain>
    </source>
</reference>
<feature type="compositionally biased region" description="Low complexity" evidence="1">
    <location>
        <begin position="142"/>
        <end position="152"/>
    </location>
</feature>
<accession>A0ABT8Y6W3</accession>
<feature type="region of interest" description="Disordered" evidence="1">
    <location>
        <begin position="70"/>
        <end position="152"/>
    </location>
</feature>
<dbReference type="EMBL" id="JAUOTP010000002">
    <property type="protein sequence ID" value="MDO6413474.1"/>
    <property type="molecule type" value="Genomic_DNA"/>
</dbReference>